<feature type="signal peptide" evidence="6">
    <location>
        <begin position="1"/>
        <end position="20"/>
    </location>
</feature>
<dbReference type="PROSITE" id="PS50940">
    <property type="entry name" value="CHIT_BIND_II"/>
    <property type="match status" value="3"/>
</dbReference>
<feature type="domain" description="Chitin-binding type-2" evidence="7">
    <location>
        <begin position="89"/>
        <end position="147"/>
    </location>
</feature>
<dbReference type="InterPro" id="IPR051940">
    <property type="entry name" value="Chitin_bind-dev_reg"/>
</dbReference>
<feature type="domain" description="Chitin-binding type-2" evidence="7">
    <location>
        <begin position="21"/>
        <end position="79"/>
    </location>
</feature>
<keyword evidence="8" id="KW-1185">Reference proteome</keyword>
<reference evidence="9" key="1">
    <citation type="submission" date="2025-08" db="UniProtKB">
        <authorList>
            <consortium name="RefSeq"/>
        </authorList>
    </citation>
    <scope>IDENTIFICATION</scope>
    <source>
        <tissue evidence="9">Muscle</tissue>
    </source>
</reference>
<sequence>MEYNGLFSFVILQVMTLASCQFQCPSSSGFYPDTVYCDKYYECRGGKPIQRLCEDGYVFNVISPLYSRCDYPFNVECRNREERQPAQPSPYCPRRFGLFQDPNPGNCSYFWQCVNGRATSHRCQDGLAFHPRKGNCHWSHTVPGCEQKLEVHQGFKCPQKTPTALQVFAIAPRYPHPNDCNKFLICLYGRIPRIMACPRGKVYNTVNMQCDKPENVPECLLYYKERAPGSKQDNAVR</sequence>
<dbReference type="PANTHER" id="PTHR23301">
    <property type="entry name" value="CHITIN BINDING PERITROPHIN-A"/>
    <property type="match status" value="1"/>
</dbReference>
<dbReference type="PANTHER" id="PTHR23301:SF110">
    <property type="entry name" value="LD43683P-RELATED"/>
    <property type="match status" value="1"/>
</dbReference>
<protein>
    <submittedName>
        <fullName evidence="9">Protein obstructor-E-like</fullName>
    </submittedName>
</protein>
<keyword evidence="5" id="KW-0325">Glycoprotein</keyword>
<evidence type="ECO:0000256" key="2">
    <source>
        <dbReference type="ARBA" id="ARBA00022729"/>
    </source>
</evidence>
<dbReference type="RefSeq" id="XP_022239318.1">
    <property type="nucleotide sequence ID" value="XM_022383610.1"/>
</dbReference>
<dbReference type="GeneID" id="106457611"/>
<dbReference type="InterPro" id="IPR036508">
    <property type="entry name" value="Chitin-bd_dom_sf"/>
</dbReference>
<proteinExistence type="predicted"/>
<keyword evidence="1" id="KW-0147">Chitin-binding</keyword>
<keyword evidence="3" id="KW-0677">Repeat</keyword>
<feature type="domain" description="Chitin-binding type-2" evidence="7">
    <location>
        <begin position="154"/>
        <end position="221"/>
    </location>
</feature>
<organism evidence="8 9">
    <name type="scientific">Limulus polyphemus</name>
    <name type="common">Atlantic horseshoe crab</name>
    <dbReference type="NCBI Taxonomy" id="6850"/>
    <lineage>
        <taxon>Eukaryota</taxon>
        <taxon>Metazoa</taxon>
        <taxon>Ecdysozoa</taxon>
        <taxon>Arthropoda</taxon>
        <taxon>Chelicerata</taxon>
        <taxon>Merostomata</taxon>
        <taxon>Xiphosura</taxon>
        <taxon>Limulidae</taxon>
        <taxon>Limulus</taxon>
    </lineage>
</organism>
<dbReference type="Pfam" id="PF01607">
    <property type="entry name" value="CBM_14"/>
    <property type="match status" value="3"/>
</dbReference>
<dbReference type="Proteomes" id="UP000694941">
    <property type="component" value="Unplaced"/>
</dbReference>
<dbReference type="SMART" id="SM00494">
    <property type="entry name" value="ChtBD2"/>
    <property type="match status" value="3"/>
</dbReference>
<dbReference type="Gene3D" id="2.170.140.10">
    <property type="entry name" value="Chitin binding domain"/>
    <property type="match status" value="3"/>
</dbReference>
<evidence type="ECO:0000313" key="8">
    <source>
        <dbReference type="Proteomes" id="UP000694941"/>
    </source>
</evidence>
<name>A0ABM1S6R3_LIMPO</name>
<evidence type="ECO:0000256" key="3">
    <source>
        <dbReference type="ARBA" id="ARBA00022737"/>
    </source>
</evidence>
<keyword evidence="2 6" id="KW-0732">Signal</keyword>
<accession>A0ABM1S6R3</accession>
<feature type="chain" id="PRO_5045352386" evidence="6">
    <location>
        <begin position="21"/>
        <end position="237"/>
    </location>
</feature>
<evidence type="ECO:0000313" key="9">
    <source>
        <dbReference type="RefSeq" id="XP_022239318.1"/>
    </source>
</evidence>
<keyword evidence="4" id="KW-1015">Disulfide bond</keyword>
<gene>
    <name evidence="9" type="primary">LOC106457611</name>
</gene>
<dbReference type="SUPFAM" id="SSF57625">
    <property type="entry name" value="Invertebrate chitin-binding proteins"/>
    <property type="match status" value="3"/>
</dbReference>
<evidence type="ECO:0000259" key="7">
    <source>
        <dbReference type="PROSITE" id="PS50940"/>
    </source>
</evidence>
<dbReference type="InterPro" id="IPR002557">
    <property type="entry name" value="Chitin-bd_dom"/>
</dbReference>
<evidence type="ECO:0000256" key="5">
    <source>
        <dbReference type="ARBA" id="ARBA00023180"/>
    </source>
</evidence>
<evidence type="ECO:0000256" key="4">
    <source>
        <dbReference type="ARBA" id="ARBA00023157"/>
    </source>
</evidence>
<evidence type="ECO:0000256" key="1">
    <source>
        <dbReference type="ARBA" id="ARBA00022669"/>
    </source>
</evidence>
<evidence type="ECO:0000256" key="6">
    <source>
        <dbReference type="SAM" id="SignalP"/>
    </source>
</evidence>